<keyword evidence="2" id="KW-1185">Reference proteome</keyword>
<name>A0A5J6QKW4_9GAMM</name>
<evidence type="ECO:0008006" key="3">
    <source>
        <dbReference type="Google" id="ProtNLM"/>
    </source>
</evidence>
<evidence type="ECO:0000313" key="2">
    <source>
        <dbReference type="Proteomes" id="UP000327179"/>
    </source>
</evidence>
<dbReference type="Proteomes" id="UP000327179">
    <property type="component" value="Chromosome"/>
</dbReference>
<dbReference type="EMBL" id="CP043311">
    <property type="protein sequence ID" value="QEY63388.1"/>
    <property type="molecule type" value="Genomic_DNA"/>
</dbReference>
<sequence>MPDQTLTFTPDQLELLEQVRQQQGLESIQQVAEWLAKQALRKHADRAPGRGRALVLVQQK</sequence>
<organism evidence="1 2">
    <name type="scientific">Metapseudomonas lalkuanensis</name>
    <dbReference type="NCBI Taxonomy" id="2604832"/>
    <lineage>
        <taxon>Bacteria</taxon>
        <taxon>Pseudomonadati</taxon>
        <taxon>Pseudomonadota</taxon>
        <taxon>Gammaproteobacteria</taxon>
        <taxon>Pseudomonadales</taxon>
        <taxon>Pseudomonadaceae</taxon>
        <taxon>Metapseudomonas</taxon>
    </lineage>
</organism>
<accession>A0A5J6QKW4</accession>
<gene>
    <name evidence="1" type="ORF">FXN65_15490</name>
</gene>
<proteinExistence type="predicted"/>
<protein>
    <recommendedName>
        <fullName evidence="3">CopG family transcriptional regulator</fullName>
    </recommendedName>
</protein>
<dbReference type="KEGG" id="plal:FXN65_15490"/>
<evidence type="ECO:0000313" key="1">
    <source>
        <dbReference type="EMBL" id="QEY63388.1"/>
    </source>
</evidence>
<reference evidence="1 2" key="1">
    <citation type="submission" date="2019-08" db="EMBL/GenBank/DDBJ databases">
        <title>Whole-genome Sequencing of e-waste polymer degrading bacterium Pseudomonas sp. strain PE08.</title>
        <authorList>
            <person name="Kirdat K."/>
            <person name="Debbarma P."/>
            <person name="Narawade N."/>
            <person name="Suyal D."/>
            <person name="Thorat V."/>
            <person name="Shouche Y."/>
            <person name="Goel R."/>
            <person name="Yadav A."/>
        </authorList>
    </citation>
    <scope>NUCLEOTIDE SEQUENCE [LARGE SCALE GENOMIC DNA]</scope>
    <source>
        <strain evidence="1 2">PE08</strain>
    </source>
</reference>
<dbReference type="RefSeq" id="WP_151134035.1">
    <property type="nucleotide sequence ID" value="NZ_CP043311.1"/>
</dbReference>
<dbReference type="AlphaFoldDB" id="A0A5J6QKW4"/>